<dbReference type="HOGENOM" id="CLU_030898_0_0_1"/>
<keyword evidence="8 17" id="KW-0808">Transferase</keyword>
<dbReference type="InterPro" id="IPR029044">
    <property type="entry name" value="Nucleotide-diphossugar_trans"/>
</dbReference>
<comment type="catalytic activity">
    <reaction evidence="15">
        <text>N-(9Z-octadecenoyl)-sphing-4-enine + UDP-alpha-D-xylose = beta-D-xylosyl-(1&lt;-&gt;1')-N-(9Z-octadecenoyl)-sphing-4-enine + UDP + H(+)</text>
        <dbReference type="Rhea" id="RHEA:70247"/>
        <dbReference type="ChEBI" id="CHEBI:15378"/>
        <dbReference type="ChEBI" id="CHEBI:57632"/>
        <dbReference type="ChEBI" id="CHEBI:58223"/>
        <dbReference type="ChEBI" id="CHEBI:77996"/>
        <dbReference type="ChEBI" id="CHEBI:189081"/>
    </reaction>
    <physiologicalReaction direction="left-to-right" evidence="15">
        <dbReference type="Rhea" id="RHEA:70248"/>
    </physiologicalReaction>
</comment>
<protein>
    <recommendedName>
        <fullName evidence="5">ceramide glucosyltransferase</fullName>
        <ecNumber evidence="5">2.4.1.80</ecNumber>
    </recommendedName>
</protein>
<dbReference type="GO" id="GO:0006679">
    <property type="term" value="P:glucosylceramide biosynthetic process"/>
    <property type="evidence" value="ECO:0007669"/>
    <property type="project" value="TreeGrafter"/>
</dbReference>
<dbReference type="FunFam" id="3.90.550.10:FF:000041">
    <property type="entry name" value="UDP-glucose ceramide glucosyltransferase"/>
    <property type="match status" value="1"/>
</dbReference>
<evidence type="ECO:0000256" key="9">
    <source>
        <dbReference type="ARBA" id="ARBA00022692"/>
    </source>
</evidence>
<reference evidence="17" key="2">
    <citation type="submission" date="2007-04" db="EMBL/GenBank/DDBJ databases">
        <title>The genome of the human body louse.</title>
        <authorList>
            <consortium name="The Human Body Louse Genome Consortium"/>
            <person name="Kirkness E."/>
            <person name="Walenz B."/>
            <person name="Hass B."/>
            <person name="Bruggner R."/>
            <person name="Strausberg R."/>
        </authorList>
    </citation>
    <scope>NUCLEOTIDE SEQUENCE</scope>
    <source>
        <strain evidence="17">USDA</strain>
    </source>
</reference>
<reference evidence="18" key="3">
    <citation type="submission" date="2020-05" db="UniProtKB">
        <authorList>
            <consortium name="EnsemblMetazoa"/>
        </authorList>
    </citation>
    <scope>IDENTIFICATION</scope>
    <source>
        <strain evidence="18">USDA</strain>
    </source>
</reference>
<dbReference type="KEGG" id="phu:Phum_PHUM522690"/>
<dbReference type="OrthoDB" id="1483400at2759"/>
<dbReference type="UniPathway" id="UPA00222"/>
<name>E0VZ07_PEDHC</name>
<evidence type="ECO:0000313" key="18">
    <source>
        <dbReference type="EnsemblMetazoa" id="PHUM522690-PA"/>
    </source>
</evidence>
<evidence type="ECO:0000256" key="13">
    <source>
        <dbReference type="ARBA" id="ARBA00023136"/>
    </source>
</evidence>
<sequence>MSLVIYTYGFAIFLFVFWCGIWIMHVLAISYGKWKFHKKVKKRPLEQPLPGVSILKPLLGVDPNLYSNLETFFNQDYPSYELLFCIEEDSDPAIMIVKNLIEKYPQIDAKLFIGGKNIGVNPKINNMCPGYDAAKYELLMISDSGIRVKSDTLLDMVNHMKENVALVHQMPFTHDRDGFPAAVEKIYFGTFQARIYLTADILGITCHTGMSSLFRKKTLDEVGGLKTFGIYLAEDFFLCKSLTDRGWKSTVSSQPALQNSGYCRIDSFQERLTRWSKLRLAMVPTTIIFEPLSECIILGLLTSWSVQFLFDWDPIIFVLLHMLVWFLLDWLMLSIVQNGSLPFNKLEFLIGWIISEISGPAIILRALWDPVVRWRTRTFRLKWGGVAEEIKPKIKVLLKPITFDVWASRKFQNIDIER</sequence>
<comment type="pathway">
    <text evidence="3">Sphingolipid metabolism.</text>
</comment>
<dbReference type="InterPro" id="IPR025993">
    <property type="entry name" value="Ceramide_glucosylTrfase"/>
</dbReference>
<feature type="transmembrane region" description="Helical" evidence="16">
    <location>
        <begin position="6"/>
        <end position="32"/>
    </location>
</feature>
<dbReference type="PANTHER" id="PTHR12726">
    <property type="entry name" value="CERAMIDE GLUCOSYLTRANSFERASE"/>
    <property type="match status" value="1"/>
</dbReference>
<dbReference type="GO" id="GO:0000139">
    <property type="term" value="C:Golgi membrane"/>
    <property type="evidence" value="ECO:0007669"/>
    <property type="project" value="UniProtKB-SubCell"/>
</dbReference>
<dbReference type="eggNOG" id="KOG2547">
    <property type="taxonomic scope" value="Eukaryota"/>
</dbReference>
<comment type="subcellular location">
    <subcellularLocation>
        <location evidence="1">Golgi apparatus membrane</location>
        <topology evidence="1">Multi-pass membrane protein</topology>
    </subcellularLocation>
</comment>
<evidence type="ECO:0000313" key="17">
    <source>
        <dbReference type="EMBL" id="EEB18613.1"/>
    </source>
</evidence>
<dbReference type="GO" id="GO:0008120">
    <property type="term" value="F:ceramide glucosyltransferase activity"/>
    <property type="evidence" value="ECO:0007669"/>
    <property type="project" value="UniProtKB-EC"/>
</dbReference>
<dbReference type="OMA" id="IVWIIDC"/>
<feature type="transmembrane region" description="Helical" evidence="16">
    <location>
        <begin position="315"/>
        <end position="336"/>
    </location>
</feature>
<dbReference type="STRING" id="121224.E0VZ07"/>
<evidence type="ECO:0000256" key="14">
    <source>
        <dbReference type="ARBA" id="ARBA00047869"/>
    </source>
</evidence>
<dbReference type="AlphaFoldDB" id="E0VZ07"/>
<evidence type="ECO:0000256" key="6">
    <source>
        <dbReference type="ARBA" id="ARBA00022516"/>
    </source>
</evidence>
<dbReference type="EC" id="2.4.1.80" evidence="5"/>
<dbReference type="VEuPathDB" id="VectorBase:PHUM522690"/>
<dbReference type="Proteomes" id="UP000009046">
    <property type="component" value="Unassembled WGS sequence"/>
</dbReference>
<evidence type="ECO:0000256" key="8">
    <source>
        <dbReference type="ARBA" id="ARBA00022679"/>
    </source>
</evidence>
<dbReference type="CDD" id="cd02520">
    <property type="entry name" value="Glucosylceramide_synthase"/>
    <property type="match status" value="1"/>
</dbReference>
<evidence type="ECO:0000256" key="16">
    <source>
        <dbReference type="SAM" id="Phobius"/>
    </source>
</evidence>
<gene>
    <name evidence="18" type="primary">8231733</name>
    <name evidence="17" type="ORF">Phum_PHUM522690</name>
</gene>
<evidence type="ECO:0000256" key="15">
    <source>
        <dbReference type="ARBA" id="ARBA00048104"/>
    </source>
</evidence>
<reference evidence="17" key="1">
    <citation type="submission" date="2007-04" db="EMBL/GenBank/DDBJ databases">
        <title>Annotation of Pediculus humanus corporis strain USDA.</title>
        <authorList>
            <person name="Kirkness E."/>
            <person name="Hannick L."/>
            <person name="Hass B."/>
            <person name="Bruggner R."/>
            <person name="Lawson D."/>
            <person name="Bidwell S."/>
            <person name="Joardar V."/>
            <person name="Caler E."/>
            <person name="Walenz B."/>
            <person name="Inman J."/>
            <person name="Schobel S."/>
            <person name="Galinsky K."/>
            <person name="Amedeo P."/>
            <person name="Strausberg R."/>
        </authorList>
    </citation>
    <scope>NUCLEOTIDE SEQUENCE</scope>
    <source>
        <strain evidence="17">USDA</strain>
    </source>
</reference>
<accession>E0VZ07</accession>
<keyword evidence="12" id="KW-0443">Lipid metabolism</keyword>
<evidence type="ECO:0000256" key="11">
    <source>
        <dbReference type="ARBA" id="ARBA00023034"/>
    </source>
</evidence>
<comment type="catalytic activity">
    <reaction evidence="14">
        <text>UDP-alpha-D-xylose + an N-acylsphing-4-enine = a beta-D-xylosyl-(1&lt;-&gt;1')-N-acylsphing-4-enine + UDP + H(+)</text>
        <dbReference type="Rhea" id="RHEA:70243"/>
        <dbReference type="ChEBI" id="CHEBI:15378"/>
        <dbReference type="ChEBI" id="CHEBI:52639"/>
        <dbReference type="ChEBI" id="CHEBI:57632"/>
        <dbReference type="ChEBI" id="CHEBI:58223"/>
        <dbReference type="ChEBI" id="CHEBI:189068"/>
    </reaction>
    <physiologicalReaction direction="left-to-right" evidence="14">
        <dbReference type="Rhea" id="RHEA:70244"/>
    </physiologicalReaction>
</comment>
<keyword evidence="9 16" id="KW-0812">Transmembrane</keyword>
<keyword evidence="10 16" id="KW-1133">Transmembrane helix</keyword>
<dbReference type="Gene3D" id="3.90.550.10">
    <property type="entry name" value="Spore Coat Polysaccharide Biosynthesis Protein SpsA, Chain A"/>
    <property type="match status" value="1"/>
</dbReference>
<feature type="transmembrane region" description="Helical" evidence="16">
    <location>
        <begin position="348"/>
        <end position="368"/>
    </location>
</feature>
<proteinExistence type="inferred from homology"/>
<evidence type="ECO:0000256" key="4">
    <source>
        <dbReference type="ARBA" id="ARBA00006739"/>
    </source>
</evidence>
<keyword evidence="13 16" id="KW-0472">Membrane</keyword>
<dbReference type="InParanoid" id="E0VZ07"/>
<evidence type="ECO:0000256" key="5">
    <source>
        <dbReference type="ARBA" id="ARBA00012699"/>
    </source>
</evidence>
<keyword evidence="11" id="KW-0333">Golgi apparatus</keyword>
<evidence type="ECO:0000256" key="1">
    <source>
        <dbReference type="ARBA" id="ARBA00004653"/>
    </source>
</evidence>
<dbReference type="FunCoup" id="E0VZ07">
    <property type="interactions" value="562"/>
</dbReference>
<evidence type="ECO:0000256" key="2">
    <source>
        <dbReference type="ARBA" id="ARBA00004760"/>
    </source>
</evidence>
<dbReference type="EMBL" id="DS235848">
    <property type="protein sequence ID" value="EEB18613.1"/>
    <property type="molecule type" value="Genomic_DNA"/>
</dbReference>
<dbReference type="PANTHER" id="PTHR12726:SF0">
    <property type="entry name" value="CERAMIDE GLUCOSYLTRANSFERASE"/>
    <property type="match status" value="1"/>
</dbReference>
<dbReference type="EnsemblMetazoa" id="PHUM522690-RA">
    <property type="protein sequence ID" value="PHUM522690-PA"/>
    <property type="gene ID" value="PHUM522690"/>
</dbReference>
<dbReference type="EMBL" id="AAZO01006343">
    <property type="status" value="NOT_ANNOTATED_CDS"/>
    <property type="molecule type" value="Genomic_DNA"/>
</dbReference>
<dbReference type="SUPFAM" id="SSF53448">
    <property type="entry name" value="Nucleotide-diphospho-sugar transferases"/>
    <property type="match status" value="1"/>
</dbReference>
<keyword evidence="19" id="KW-1185">Reference proteome</keyword>
<evidence type="ECO:0000313" key="19">
    <source>
        <dbReference type="Proteomes" id="UP000009046"/>
    </source>
</evidence>
<dbReference type="GeneID" id="8231733"/>
<evidence type="ECO:0000256" key="7">
    <source>
        <dbReference type="ARBA" id="ARBA00022676"/>
    </source>
</evidence>
<evidence type="ECO:0000256" key="3">
    <source>
        <dbReference type="ARBA" id="ARBA00004991"/>
    </source>
</evidence>
<comment type="pathway">
    <text evidence="2">Lipid metabolism; sphingolipid metabolism.</text>
</comment>
<dbReference type="Pfam" id="PF13506">
    <property type="entry name" value="Glyco_transf_21"/>
    <property type="match status" value="1"/>
</dbReference>
<organism>
    <name type="scientific">Pediculus humanus subsp. corporis</name>
    <name type="common">Body louse</name>
    <dbReference type="NCBI Taxonomy" id="121224"/>
    <lineage>
        <taxon>Eukaryota</taxon>
        <taxon>Metazoa</taxon>
        <taxon>Ecdysozoa</taxon>
        <taxon>Arthropoda</taxon>
        <taxon>Hexapoda</taxon>
        <taxon>Insecta</taxon>
        <taxon>Pterygota</taxon>
        <taxon>Neoptera</taxon>
        <taxon>Paraneoptera</taxon>
        <taxon>Psocodea</taxon>
        <taxon>Troctomorpha</taxon>
        <taxon>Phthiraptera</taxon>
        <taxon>Anoplura</taxon>
        <taxon>Pediculidae</taxon>
        <taxon>Pediculus</taxon>
    </lineage>
</organism>
<dbReference type="CTD" id="8231733"/>
<keyword evidence="6" id="KW-0444">Lipid biosynthesis</keyword>
<keyword evidence="7 17" id="KW-0328">Glycosyltransferase</keyword>
<comment type="similarity">
    <text evidence="4">Belongs to the glycosyltransferase 2 family.</text>
</comment>
<dbReference type="RefSeq" id="XP_002431351.1">
    <property type="nucleotide sequence ID" value="XM_002431306.1"/>
</dbReference>
<evidence type="ECO:0000256" key="10">
    <source>
        <dbReference type="ARBA" id="ARBA00022989"/>
    </source>
</evidence>
<evidence type="ECO:0000256" key="12">
    <source>
        <dbReference type="ARBA" id="ARBA00023098"/>
    </source>
</evidence>